<comment type="caution">
    <text evidence="1">The sequence shown here is derived from an EMBL/GenBank/DDBJ whole genome shotgun (WGS) entry which is preliminary data.</text>
</comment>
<keyword evidence="2" id="KW-1185">Reference proteome</keyword>
<reference evidence="1 2" key="1">
    <citation type="submission" date="2017-12" db="EMBL/GenBank/DDBJ databases">
        <title>Sequencing the genomes of 1000 Actinobacteria strains.</title>
        <authorList>
            <person name="Klenk H.-P."/>
        </authorList>
    </citation>
    <scope>NUCLEOTIDE SEQUENCE [LARGE SCALE GENOMIC DNA]</scope>
    <source>
        <strain evidence="1 2">DSM 44489</strain>
    </source>
</reference>
<evidence type="ECO:0000313" key="1">
    <source>
        <dbReference type="EMBL" id="PKV99236.1"/>
    </source>
</evidence>
<dbReference type="EMBL" id="PJMW01000001">
    <property type="protein sequence ID" value="PKV99236.1"/>
    <property type="molecule type" value="Genomic_DNA"/>
</dbReference>
<accession>A0A2N3WZE2</accession>
<dbReference type="AlphaFoldDB" id="A0A2N3WZE2"/>
<dbReference type="GeneID" id="97473902"/>
<gene>
    <name evidence="1" type="ORF">ATK86_1282</name>
</gene>
<sequence>MAVTVLSRSRLPRIARPGVLLVALVLGFATFGAGCADRSAPAAEVDGMEPLGIGKEVTVPISAAVTTMVSPGAEPRDLLRPRYAAGTTQEVTLRTDYRIQQQVNDQPVRDFSPAALTIPMTARAGADGVDLTVGAVTTPDPALNKAFTSADGSHAGLGMSDLGAITELRMAPSPDTPNTARAALEQAFYQAVYQSIAFPDQPVGVGAVWTVHQKITGGVTLDQITTATLTSREGDRLTIDLQVNQTPTDTVWELPNDAGELDIDGYVMEGVGSITIDLGMPLPVSGSIEIGGQQTYRDARSVSTLVQTQSTRVSWTE</sequence>
<name>A0A2N3WZE2_9NOCA</name>
<dbReference type="RefSeq" id="WP_245914182.1">
    <property type="nucleotide sequence ID" value="NZ_JBEZZV010000019.1"/>
</dbReference>
<organism evidence="1 2">
    <name type="scientific">Nocardia fluminea</name>
    <dbReference type="NCBI Taxonomy" id="134984"/>
    <lineage>
        <taxon>Bacteria</taxon>
        <taxon>Bacillati</taxon>
        <taxon>Actinomycetota</taxon>
        <taxon>Actinomycetes</taxon>
        <taxon>Mycobacteriales</taxon>
        <taxon>Nocardiaceae</taxon>
        <taxon>Nocardia</taxon>
    </lineage>
</organism>
<dbReference type="Proteomes" id="UP000233766">
    <property type="component" value="Unassembled WGS sequence"/>
</dbReference>
<proteinExistence type="predicted"/>
<evidence type="ECO:0000313" key="2">
    <source>
        <dbReference type="Proteomes" id="UP000233766"/>
    </source>
</evidence>
<protein>
    <submittedName>
        <fullName evidence="1">Uncharacterized protein</fullName>
    </submittedName>
</protein>